<reference evidence="2" key="1">
    <citation type="submission" date="2023-06" db="EMBL/GenBank/DDBJ databases">
        <title>Genome-scale phylogeny and comparative genomics of the fungal order Sordariales.</title>
        <authorList>
            <consortium name="Lawrence Berkeley National Laboratory"/>
            <person name="Hensen N."/>
            <person name="Bonometti L."/>
            <person name="Westerberg I."/>
            <person name="Brannstrom I.O."/>
            <person name="Guillou S."/>
            <person name="Cros-Aarteil S."/>
            <person name="Calhoun S."/>
            <person name="Haridas S."/>
            <person name="Kuo A."/>
            <person name="Mondo S."/>
            <person name="Pangilinan J."/>
            <person name="Riley R."/>
            <person name="Labutti K."/>
            <person name="Andreopoulos B."/>
            <person name="Lipzen A."/>
            <person name="Chen C."/>
            <person name="Yanf M."/>
            <person name="Daum C."/>
            <person name="Ng V."/>
            <person name="Clum A."/>
            <person name="Steindorff A."/>
            <person name="Ohm R."/>
            <person name="Martin F."/>
            <person name="Silar P."/>
            <person name="Natvig D."/>
            <person name="Lalanne C."/>
            <person name="Gautier V."/>
            <person name="Ament-Velasquez S.L."/>
            <person name="Kruys A."/>
            <person name="Hutchinson M.I."/>
            <person name="Powell A.J."/>
            <person name="Barry K."/>
            <person name="Miller A.N."/>
            <person name="Grigoriev I.V."/>
            <person name="Debuchy R."/>
            <person name="Gladieux P."/>
            <person name="Thoren M.H."/>
            <person name="Johannesson H."/>
        </authorList>
    </citation>
    <scope>NUCLEOTIDE SEQUENCE</scope>
    <source>
        <strain evidence="2">SMH2532-1</strain>
    </source>
</reference>
<comment type="caution">
    <text evidence="2">The sequence shown here is derived from an EMBL/GenBank/DDBJ whole genome shotgun (WGS) entry which is preliminary data.</text>
</comment>
<accession>A0AA40CYL6</accession>
<keyword evidence="3" id="KW-1185">Reference proteome</keyword>
<proteinExistence type="predicted"/>
<gene>
    <name evidence="2" type="ORF">B0T16DRAFT_487609</name>
</gene>
<sequence length="287" mass="32569">MSRRRQAVTEVHHGGYVYRLGLSLSEQPPVLRVTSKFAYKTETPEAASITKEELLGLASVYHRIYQVPDKSKERLNKWRKAHRRMVESWQMPFWNSRADDQRQGLTPMKPGIPPEALGRNRVVQVLEEDDTDDTVDHKEIDVDQSSDAVKPREQTPASSPPVQRHPLLPSEVRGPVTPSHGGGDVESPVQVRAASMRPEHLKDELEAARRSIREMFFWFQRAVVTVDDNDPMKESLLRMSQKAAASLDRISQAVQDAHFVANKGEPESAEQLAERIAERRAQLARET</sequence>
<organism evidence="2 3">
    <name type="scientific">Cercophora newfieldiana</name>
    <dbReference type="NCBI Taxonomy" id="92897"/>
    <lineage>
        <taxon>Eukaryota</taxon>
        <taxon>Fungi</taxon>
        <taxon>Dikarya</taxon>
        <taxon>Ascomycota</taxon>
        <taxon>Pezizomycotina</taxon>
        <taxon>Sordariomycetes</taxon>
        <taxon>Sordariomycetidae</taxon>
        <taxon>Sordariales</taxon>
        <taxon>Lasiosphaeriaceae</taxon>
        <taxon>Cercophora</taxon>
    </lineage>
</organism>
<feature type="region of interest" description="Disordered" evidence="1">
    <location>
        <begin position="100"/>
        <end position="119"/>
    </location>
</feature>
<dbReference type="Proteomes" id="UP001174936">
    <property type="component" value="Unassembled WGS sequence"/>
</dbReference>
<dbReference type="EMBL" id="JAULSV010000001">
    <property type="protein sequence ID" value="KAK0656241.1"/>
    <property type="molecule type" value="Genomic_DNA"/>
</dbReference>
<name>A0AA40CYL6_9PEZI</name>
<evidence type="ECO:0000256" key="1">
    <source>
        <dbReference type="SAM" id="MobiDB-lite"/>
    </source>
</evidence>
<evidence type="ECO:0000313" key="2">
    <source>
        <dbReference type="EMBL" id="KAK0656241.1"/>
    </source>
</evidence>
<dbReference type="AlphaFoldDB" id="A0AA40CYL6"/>
<evidence type="ECO:0000313" key="3">
    <source>
        <dbReference type="Proteomes" id="UP001174936"/>
    </source>
</evidence>
<feature type="region of interest" description="Disordered" evidence="1">
    <location>
        <begin position="128"/>
        <end position="187"/>
    </location>
</feature>
<protein>
    <submittedName>
        <fullName evidence="2">Uncharacterized protein</fullName>
    </submittedName>
</protein>